<organism evidence="1 2">
    <name type="scientific">Chelatococcus caeni</name>
    <dbReference type="NCBI Taxonomy" id="1348468"/>
    <lineage>
        <taxon>Bacteria</taxon>
        <taxon>Pseudomonadati</taxon>
        <taxon>Pseudomonadota</taxon>
        <taxon>Alphaproteobacteria</taxon>
        <taxon>Hyphomicrobiales</taxon>
        <taxon>Chelatococcaceae</taxon>
        <taxon>Chelatococcus</taxon>
    </lineage>
</organism>
<dbReference type="AlphaFoldDB" id="A0A840BT41"/>
<dbReference type="EMBL" id="JACIEN010000001">
    <property type="protein sequence ID" value="MBB4016601.1"/>
    <property type="molecule type" value="Genomic_DNA"/>
</dbReference>
<reference evidence="1 2" key="1">
    <citation type="submission" date="2020-08" db="EMBL/GenBank/DDBJ databases">
        <title>Genomic Encyclopedia of Type Strains, Phase IV (KMG-IV): sequencing the most valuable type-strain genomes for metagenomic binning, comparative biology and taxonomic classification.</title>
        <authorList>
            <person name="Goeker M."/>
        </authorList>
    </citation>
    <scope>NUCLEOTIDE SEQUENCE [LARGE SCALE GENOMIC DNA]</scope>
    <source>
        <strain evidence="1 2">DSM 103737</strain>
    </source>
</reference>
<dbReference type="Proteomes" id="UP000577362">
    <property type="component" value="Unassembled WGS sequence"/>
</dbReference>
<evidence type="ECO:0000313" key="2">
    <source>
        <dbReference type="Proteomes" id="UP000577362"/>
    </source>
</evidence>
<evidence type="ECO:0000313" key="1">
    <source>
        <dbReference type="EMBL" id="MBB4016601.1"/>
    </source>
</evidence>
<accession>A0A840BT41</accession>
<gene>
    <name evidence="1" type="ORF">GGR16_001607</name>
</gene>
<sequence>MSWFFLPIIVLISFFLGSLVWDQVSDPAQALIRAVASGDLLR</sequence>
<keyword evidence="2" id="KW-1185">Reference proteome</keyword>
<dbReference type="RefSeq" id="WP_019403528.1">
    <property type="nucleotide sequence ID" value="NZ_JACIEN010000001.1"/>
</dbReference>
<name>A0A840BT41_9HYPH</name>
<comment type="caution">
    <text evidence="1">The sequence shown here is derived from an EMBL/GenBank/DDBJ whole genome shotgun (WGS) entry which is preliminary data.</text>
</comment>
<proteinExistence type="predicted"/>
<protein>
    <submittedName>
        <fullName evidence="1">Uncharacterized protein</fullName>
    </submittedName>
</protein>